<name>A0A4Z1HLH8_9HELO</name>
<gene>
    <name evidence="1" type="ORF">BCON_0361g00030</name>
</gene>
<organism evidence="1 2">
    <name type="scientific">Botryotinia convoluta</name>
    <dbReference type="NCBI Taxonomy" id="54673"/>
    <lineage>
        <taxon>Eukaryota</taxon>
        <taxon>Fungi</taxon>
        <taxon>Dikarya</taxon>
        <taxon>Ascomycota</taxon>
        <taxon>Pezizomycotina</taxon>
        <taxon>Leotiomycetes</taxon>
        <taxon>Helotiales</taxon>
        <taxon>Sclerotiniaceae</taxon>
        <taxon>Botryotinia</taxon>
    </lineage>
</organism>
<keyword evidence="2" id="KW-1185">Reference proteome</keyword>
<dbReference type="OrthoDB" id="5416609at2759"/>
<reference evidence="1 2" key="1">
    <citation type="submission" date="2017-12" db="EMBL/GenBank/DDBJ databases">
        <title>Comparative genomics of Botrytis spp.</title>
        <authorList>
            <person name="Valero-Jimenez C.A."/>
            <person name="Tapia P."/>
            <person name="Veloso J."/>
            <person name="Silva-Moreno E."/>
            <person name="Staats M."/>
            <person name="Valdes J.H."/>
            <person name="Van Kan J.A.L."/>
        </authorList>
    </citation>
    <scope>NUCLEOTIDE SEQUENCE [LARGE SCALE GENOMIC DNA]</scope>
    <source>
        <strain evidence="1 2">MUCL11595</strain>
    </source>
</reference>
<comment type="caution">
    <text evidence="1">The sequence shown here is derived from an EMBL/GenBank/DDBJ whole genome shotgun (WGS) entry which is preliminary data.</text>
</comment>
<protein>
    <submittedName>
        <fullName evidence="1">Uncharacterized protein</fullName>
    </submittedName>
</protein>
<evidence type="ECO:0000313" key="1">
    <source>
        <dbReference type="EMBL" id="TGO45843.1"/>
    </source>
</evidence>
<dbReference type="AlphaFoldDB" id="A0A4Z1HLH8"/>
<dbReference type="Proteomes" id="UP000297527">
    <property type="component" value="Unassembled WGS sequence"/>
</dbReference>
<sequence>MIDSAQEEHFSIAPGVKPIVIGIYGIPGSGKNYLLSHLRRYPKLPENKDWASKIRTACQRS</sequence>
<evidence type="ECO:0000313" key="2">
    <source>
        <dbReference type="Proteomes" id="UP000297527"/>
    </source>
</evidence>
<proteinExistence type="predicted"/>
<dbReference type="EMBL" id="PQXN01000359">
    <property type="protein sequence ID" value="TGO45843.1"/>
    <property type="molecule type" value="Genomic_DNA"/>
</dbReference>
<accession>A0A4Z1HLH8</accession>